<dbReference type="InterPro" id="IPR023996">
    <property type="entry name" value="TonB-dep_OMP_SusC/RagA"/>
</dbReference>
<keyword evidence="2 7" id="KW-0813">Transport</keyword>
<feature type="region of interest" description="Disordered" evidence="8">
    <location>
        <begin position="1"/>
        <end position="23"/>
    </location>
</feature>
<keyword evidence="10" id="KW-0675">Receptor</keyword>
<comment type="subcellular location">
    <subcellularLocation>
        <location evidence="1 7">Cell outer membrane</location>
        <topology evidence="1 7">Multi-pass membrane protein</topology>
    </subcellularLocation>
</comment>
<evidence type="ECO:0000256" key="6">
    <source>
        <dbReference type="ARBA" id="ARBA00023237"/>
    </source>
</evidence>
<comment type="similarity">
    <text evidence="7">Belongs to the TonB-dependent receptor family.</text>
</comment>
<evidence type="ECO:0000256" key="7">
    <source>
        <dbReference type="PROSITE-ProRule" id="PRU01360"/>
    </source>
</evidence>
<evidence type="ECO:0000313" key="11">
    <source>
        <dbReference type="Proteomes" id="UP000664698"/>
    </source>
</evidence>
<dbReference type="InterPro" id="IPR036942">
    <property type="entry name" value="Beta-barrel_TonB_sf"/>
</dbReference>
<evidence type="ECO:0000256" key="1">
    <source>
        <dbReference type="ARBA" id="ARBA00004571"/>
    </source>
</evidence>
<feature type="domain" description="TonB-dependent receptor plug" evidence="9">
    <location>
        <begin position="99"/>
        <end position="205"/>
    </location>
</feature>
<evidence type="ECO:0000313" key="10">
    <source>
        <dbReference type="EMBL" id="MBN7803050.1"/>
    </source>
</evidence>
<dbReference type="SUPFAM" id="SSF49464">
    <property type="entry name" value="Carboxypeptidase regulatory domain-like"/>
    <property type="match status" value="1"/>
</dbReference>
<dbReference type="Gene3D" id="2.60.40.1120">
    <property type="entry name" value="Carboxypeptidase-like, regulatory domain"/>
    <property type="match status" value="1"/>
</dbReference>
<dbReference type="Pfam" id="PF07715">
    <property type="entry name" value="Plug"/>
    <property type="match status" value="1"/>
</dbReference>
<comment type="caution">
    <text evidence="10">The sequence shown here is derived from an EMBL/GenBank/DDBJ whole genome shotgun (WGS) entry which is preliminary data.</text>
</comment>
<gene>
    <name evidence="10" type="ORF">J0A67_19405</name>
</gene>
<sequence length="972" mass="107115">MALAQTKVVTGRVTTPDDPEGLPGVSVVLKGTTTGTTTDLDGRYEIQVPNTGATLVFSFIGFVTEEEAVENRSQIDVQLSAQLQDLGEVVVVGYGVVKKSDLTGSVVSVRNEDLTAIPVTNALEVMQGKVPGLDLTKSSGQAGAGLNLRIRGNRSLNASNQPLVLVDGIIYGTSMDVNPNDIASIEVLKDAASTAIYGTLGANGVILITTKRGSKGKAKVSLNSYYSVQSLESYDHIMTASEWVDLRRESRRTVGEWSGPEDDANIFVPQQLENFQNGIYSDWASELLSNGSQQNHQVSVAGADDKVSYYFSMEYFDEKSLFKNDEFERYSGRMAVDYKVSPKLQLSTSLMYTLRDQDRRRDPLNWANKISPLGPAYDEEGNVIPLPLGDATTVNPLNDEQPGNYVDNEVNRRFFGNISLDWKPTTTVAFTSRLGLDNTNSRRGVFMGVNTIDVGPDGMTVARATNNLFSRLTWENFATYSKGFGDHDLQVLLGQSIWRTNSESYFAEGLDLLSPTMLFYNLGAAQQGIRINSSLSESALASFFARVNYKYKNKYLFNGVLRTDGSSVLAPGNKWGFFPSAAVSWIMKEEGFLANSSTVSEMKMRLSYGVSGNSGVDPYQTLGGLSKSTYAWDQGSSEVAAFGYYPSLIAASNLGWEETASLNIGLDFGFFNNRLTGTLDLYEQNTSGLLMERAVPATSGFTSSWDNIGKTRNRGVEVMLSSVNVDSRSGFSWNTDVTFARNKEEIIELVEGDRDLANGWFVGYPISSYFDYEKIGIWQLGEESQAEQNQQVVGEIKVRDQDGDGIITPDDRKILGSNVPRFNLGINNRFEFKGIDLTVFVFARDGNMIVSEAYGSYKIDGRENGPRVDYWTPENPTNAYPRPNAGTSPGNARYFSTLRYADGSFIKIRDITLGYNLPLSVLEKLSISRLRVYATAKNFFVWSNMDGYDPERGGNLSFPMTRQLMLGINVDL</sequence>
<accession>A0ABS3BUS7</accession>
<protein>
    <submittedName>
        <fullName evidence="10">TonB-dependent receptor</fullName>
    </submittedName>
</protein>
<dbReference type="Pfam" id="PF13715">
    <property type="entry name" value="CarbopepD_reg_2"/>
    <property type="match status" value="1"/>
</dbReference>
<evidence type="ECO:0000256" key="5">
    <source>
        <dbReference type="ARBA" id="ARBA00023136"/>
    </source>
</evidence>
<dbReference type="NCBIfam" id="TIGR04056">
    <property type="entry name" value="OMP_RagA_SusC"/>
    <property type="match status" value="1"/>
</dbReference>
<evidence type="ECO:0000256" key="8">
    <source>
        <dbReference type="SAM" id="MobiDB-lite"/>
    </source>
</evidence>
<keyword evidence="4 7" id="KW-0812">Transmembrane</keyword>
<evidence type="ECO:0000256" key="2">
    <source>
        <dbReference type="ARBA" id="ARBA00022448"/>
    </source>
</evidence>
<dbReference type="Proteomes" id="UP000664698">
    <property type="component" value="Unassembled WGS sequence"/>
</dbReference>
<keyword evidence="3 7" id="KW-1134">Transmembrane beta strand</keyword>
<dbReference type="InterPro" id="IPR023997">
    <property type="entry name" value="TonB-dep_OMP_SusC/RagA_CS"/>
</dbReference>
<dbReference type="Gene3D" id="2.170.130.10">
    <property type="entry name" value="TonB-dependent receptor, plug domain"/>
    <property type="match status" value="1"/>
</dbReference>
<keyword evidence="11" id="KW-1185">Reference proteome</keyword>
<keyword evidence="5 7" id="KW-0472">Membrane</keyword>
<evidence type="ECO:0000259" key="9">
    <source>
        <dbReference type="Pfam" id="PF07715"/>
    </source>
</evidence>
<dbReference type="PROSITE" id="PS52016">
    <property type="entry name" value="TONB_DEPENDENT_REC_3"/>
    <property type="match status" value="1"/>
</dbReference>
<dbReference type="SUPFAM" id="SSF56935">
    <property type="entry name" value="Porins"/>
    <property type="match status" value="1"/>
</dbReference>
<dbReference type="Gene3D" id="2.40.170.20">
    <property type="entry name" value="TonB-dependent receptor, beta-barrel domain"/>
    <property type="match status" value="1"/>
</dbReference>
<dbReference type="InterPro" id="IPR039426">
    <property type="entry name" value="TonB-dep_rcpt-like"/>
</dbReference>
<evidence type="ECO:0000256" key="3">
    <source>
        <dbReference type="ARBA" id="ARBA00022452"/>
    </source>
</evidence>
<evidence type="ECO:0000256" key="4">
    <source>
        <dbReference type="ARBA" id="ARBA00022692"/>
    </source>
</evidence>
<name>A0ABS3BUS7_9BACT</name>
<reference evidence="10 11" key="1">
    <citation type="submission" date="2021-03" db="EMBL/GenBank/DDBJ databases">
        <title>novel species isolated from a fishpond in China.</title>
        <authorList>
            <person name="Lu H."/>
            <person name="Cai Z."/>
        </authorList>
    </citation>
    <scope>NUCLEOTIDE SEQUENCE [LARGE SCALE GENOMIC DNA]</scope>
    <source>
        <strain evidence="10 11">JCM 31546</strain>
    </source>
</reference>
<proteinExistence type="inferred from homology"/>
<organism evidence="10 11">
    <name type="scientific">Algoriphagus aestuariicola</name>
    <dbReference type="NCBI Taxonomy" id="1852016"/>
    <lineage>
        <taxon>Bacteria</taxon>
        <taxon>Pseudomonadati</taxon>
        <taxon>Bacteroidota</taxon>
        <taxon>Cytophagia</taxon>
        <taxon>Cytophagales</taxon>
        <taxon>Cyclobacteriaceae</taxon>
        <taxon>Algoriphagus</taxon>
    </lineage>
</organism>
<dbReference type="NCBIfam" id="TIGR04057">
    <property type="entry name" value="SusC_RagA_signa"/>
    <property type="match status" value="1"/>
</dbReference>
<dbReference type="InterPro" id="IPR012910">
    <property type="entry name" value="Plug_dom"/>
</dbReference>
<dbReference type="InterPro" id="IPR008969">
    <property type="entry name" value="CarboxyPept-like_regulatory"/>
</dbReference>
<dbReference type="EMBL" id="JAFKCW010000005">
    <property type="protein sequence ID" value="MBN7803050.1"/>
    <property type="molecule type" value="Genomic_DNA"/>
</dbReference>
<dbReference type="InterPro" id="IPR037066">
    <property type="entry name" value="Plug_dom_sf"/>
</dbReference>
<keyword evidence="6 7" id="KW-0998">Cell outer membrane</keyword>